<evidence type="ECO:0000256" key="10">
    <source>
        <dbReference type="ARBA" id="ARBA00023136"/>
    </source>
</evidence>
<comment type="catalytic activity">
    <reaction evidence="13">
        <text>Fe(2+)(in) = Fe(2+)(out)</text>
        <dbReference type="Rhea" id="RHEA:28486"/>
        <dbReference type="ChEBI" id="CHEBI:29033"/>
    </reaction>
</comment>
<keyword evidence="3 17" id="KW-0813">Transport</keyword>
<evidence type="ECO:0000256" key="8">
    <source>
        <dbReference type="ARBA" id="ARBA00022989"/>
    </source>
</evidence>
<dbReference type="SUPFAM" id="SSF161093">
    <property type="entry name" value="MgtE membrane domain-like"/>
    <property type="match status" value="1"/>
</dbReference>
<evidence type="ECO:0000256" key="11">
    <source>
        <dbReference type="ARBA" id="ARBA00034269"/>
    </source>
</evidence>
<comment type="catalytic activity">
    <reaction evidence="12">
        <text>Mn(2+)(in) = Mn(2+)(out)</text>
        <dbReference type="Rhea" id="RHEA:28699"/>
        <dbReference type="ChEBI" id="CHEBI:29035"/>
    </reaction>
</comment>
<gene>
    <name evidence="19" type="ORF">GSTENG00037619001</name>
</gene>
<dbReference type="PANTHER" id="PTHR16228:SF25">
    <property type="entry name" value="SOLUTE CARRIER FAMILY 41 MEMBER 2"/>
    <property type="match status" value="1"/>
</dbReference>
<accession>Q4RAU3</accession>
<comment type="caution">
    <text evidence="19">The sequence shown here is derived from an EMBL/GenBank/DDBJ whole genome shotgun (WGS) entry which is preliminary data.</text>
</comment>
<evidence type="ECO:0000256" key="17">
    <source>
        <dbReference type="RuleBase" id="RU369007"/>
    </source>
</evidence>
<evidence type="ECO:0000256" key="5">
    <source>
        <dbReference type="ARBA" id="ARBA00022692"/>
    </source>
</evidence>
<evidence type="ECO:0000256" key="15">
    <source>
        <dbReference type="ARBA" id="ARBA00036293"/>
    </source>
</evidence>
<feature type="domain" description="SLC41A/MgtE integral membrane" evidence="18">
    <location>
        <begin position="1"/>
        <end position="45"/>
    </location>
</feature>
<comment type="catalytic activity">
    <reaction evidence="14">
        <text>Co(2+)(in) = Co(2+)(out)</text>
        <dbReference type="Rhea" id="RHEA:28578"/>
        <dbReference type="ChEBI" id="CHEBI:48828"/>
    </reaction>
</comment>
<comment type="function">
    <text evidence="16">Acts as a plasma-membrane magnesium transporter. Can also mediate the transport of other divalent metal cations in an order of Ba(2+) &gt; Ni(2+) &gt; Co(2+) &gt; Fe(2+) &gt; Mn(2+).</text>
</comment>
<keyword evidence="5 17" id="KW-0812">Transmembrane</keyword>
<comment type="function">
    <text evidence="17">Acts as a magnesium transporter.</text>
</comment>
<proteinExistence type="inferred from homology"/>
<feature type="non-terminal residue" evidence="19">
    <location>
        <position position="55"/>
    </location>
</feature>
<dbReference type="EMBL" id="CAAE01022891">
    <property type="protein sequence ID" value="CAG14490.1"/>
    <property type="molecule type" value="Genomic_DNA"/>
</dbReference>
<dbReference type="InterPro" id="IPR006667">
    <property type="entry name" value="SLC41_membr_dom"/>
</dbReference>
<evidence type="ECO:0000256" key="4">
    <source>
        <dbReference type="ARBA" id="ARBA00022475"/>
    </source>
</evidence>
<evidence type="ECO:0000256" key="14">
    <source>
        <dbReference type="ARBA" id="ARBA00036245"/>
    </source>
</evidence>
<keyword evidence="7 17" id="KW-0460">Magnesium</keyword>
<comment type="catalytic activity">
    <reaction evidence="11">
        <text>Mg(2+)(in) = Mg(2+)(out)</text>
        <dbReference type="Rhea" id="RHEA:29827"/>
        <dbReference type="ChEBI" id="CHEBI:18420"/>
    </reaction>
</comment>
<organism evidence="19">
    <name type="scientific">Tetraodon nigroviridis</name>
    <name type="common">Spotted green pufferfish</name>
    <name type="synonym">Chelonodon nigroviridis</name>
    <dbReference type="NCBI Taxonomy" id="99883"/>
    <lineage>
        <taxon>Eukaryota</taxon>
        <taxon>Metazoa</taxon>
        <taxon>Chordata</taxon>
        <taxon>Craniata</taxon>
        <taxon>Vertebrata</taxon>
        <taxon>Euteleostomi</taxon>
        <taxon>Actinopterygii</taxon>
        <taxon>Neopterygii</taxon>
        <taxon>Teleostei</taxon>
        <taxon>Neoteleostei</taxon>
        <taxon>Acanthomorphata</taxon>
        <taxon>Eupercaria</taxon>
        <taxon>Tetraodontiformes</taxon>
        <taxon>Tetradontoidea</taxon>
        <taxon>Tetraodontidae</taxon>
        <taxon>Tetraodon</taxon>
    </lineage>
</organism>
<comment type="catalytic activity">
    <reaction evidence="15">
        <text>Ni(2+)(in) = Ni(2+)(out)</text>
        <dbReference type="Rhea" id="RHEA:29831"/>
        <dbReference type="ChEBI" id="CHEBI:49786"/>
    </reaction>
</comment>
<keyword evidence="8 17" id="KW-1133">Transmembrane helix</keyword>
<dbReference type="PANTHER" id="PTHR16228">
    <property type="entry name" value="DIVALENT CATION TRANSPORTER SOLUTE CARRIER FAMILY 41"/>
    <property type="match status" value="1"/>
</dbReference>
<dbReference type="InterPro" id="IPR036739">
    <property type="entry name" value="SLC41_membr_dom_sf"/>
</dbReference>
<dbReference type="KEGG" id="tng:GSTEN00037619G001"/>
<evidence type="ECO:0000256" key="2">
    <source>
        <dbReference type="ARBA" id="ARBA00009749"/>
    </source>
</evidence>
<keyword evidence="4" id="KW-1003">Cell membrane</keyword>
<dbReference type="GO" id="GO:0022890">
    <property type="term" value="F:inorganic cation transmembrane transporter activity"/>
    <property type="evidence" value="ECO:0007669"/>
    <property type="project" value="UniProtKB-UniRule"/>
</dbReference>
<name>Q4RAU3_TETNG</name>
<comment type="subcellular location">
    <subcellularLocation>
        <location evidence="1">Cell membrane</location>
        <topology evidence="1">Multi-pass membrane protein</topology>
    </subcellularLocation>
    <subcellularLocation>
        <location evidence="17">Membrane</location>
        <topology evidence="17">Multi-pass membrane protein</topology>
    </subcellularLocation>
</comment>
<evidence type="ECO:0000256" key="13">
    <source>
        <dbReference type="ARBA" id="ARBA00036243"/>
    </source>
</evidence>
<reference evidence="19" key="2">
    <citation type="submission" date="2004-02" db="EMBL/GenBank/DDBJ databases">
        <authorList>
            <consortium name="Genoscope"/>
            <consortium name="Whitehead Institute Centre for Genome Research"/>
        </authorList>
    </citation>
    <scope>NUCLEOTIDE SEQUENCE</scope>
</reference>
<evidence type="ECO:0000313" key="19">
    <source>
        <dbReference type="EMBL" id="CAG14490.1"/>
    </source>
</evidence>
<keyword evidence="10 17" id="KW-0472">Membrane</keyword>
<protein>
    <recommendedName>
        <fullName evidence="17">Solute carrier family 41 member</fullName>
    </recommendedName>
</protein>
<evidence type="ECO:0000256" key="9">
    <source>
        <dbReference type="ARBA" id="ARBA00023065"/>
    </source>
</evidence>
<evidence type="ECO:0000259" key="18">
    <source>
        <dbReference type="Pfam" id="PF01769"/>
    </source>
</evidence>
<dbReference type="GO" id="GO:0005886">
    <property type="term" value="C:plasma membrane"/>
    <property type="evidence" value="ECO:0007669"/>
    <property type="project" value="UniProtKB-SubCell"/>
</dbReference>
<keyword evidence="9 17" id="KW-0406">Ion transport</keyword>
<feature type="non-terminal residue" evidence="19">
    <location>
        <position position="1"/>
    </location>
</feature>
<comment type="caution">
    <text evidence="17">Lacks conserved residue(s) required for the propagation of feature annotation.</text>
</comment>
<evidence type="ECO:0000256" key="3">
    <source>
        <dbReference type="ARBA" id="ARBA00022448"/>
    </source>
</evidence>
<feature type="transmembrane region" description="Helical" evidence="17">
    <location>
        <begin position="28"/>
        <end position="53"/>
    </location>
</feature>
<evidence type="ECO:0000256" key="7">
    <source>
        <dbReference type="ARBA" id="ARBA00022842"/>
    </source>
</evidence>
<dbReference type="GO" id="GO:0030001">
    <property type="term" value="P:metal ion transport"/>
    <property type="evidence" value="ECO:0007669"/>
    <property type="project" value="UniProtKB-UniRule"/>
</dbReference>
<evidence type="ECO:0000256" key="16">
    <source>
        <dbReference type="ARBA" id="ARBA00046252"/>
    </source>
</evidence>
<comment type="similarity">
    <text evidence="2 17">Belongs to the SLC41A transporter family.</text>
</comment>
<reference evidence="19" key="1">
    <citation type="journal article" date="2004" name="Nature">
        <title>Genome duplication in the teleost fish Tetraodon nigroviridis reveals the early vertebrate proto-karyotype.</title>
        <authorList>
            <person name="Jaillon O."/>
            <person name="Aury J.-M."/>
            <person name="Brunet F."/>
            <person name="Petit J.-L."/>
            <person name="Stange-Thomann N."/>
            <person name="Mauceli E."/>
            <person name="Bouneau L."/>
            <person name="Fischer C."/>
            <person name="Ozouf-Costaz C."/>
            <person name="Bernot A."/>
            <person name="Nicaud S."/>
            <person name="Jaffe D."/>
            <person name="Fisher S."/>
            <person name="Lutfalla G."/>
            <person name="Dossat C."/>
            <person name="Segurens B."/>
            <person name="Dasilva C."/>
            <person name="Salanoubat M."/>
            <person name="Levy M."/>
            <person name="Boudet N."/>
            <person name="Castellano S."/>
            <person name="Anthouard V."/>
            <person name="Jubin C."/>
            <person name="Castelli V."/>
            <person name="Katinka M."/>
            <person name="Vacherie B."/>
            <person name="Biemont C."/>
            <person name="Skalli Z."/>
            <person name="Cattolico L."/>
            <person name="Poulain J."/>
            <person name="De Berardinis V."/>
            <person name="Cruaud C."/>
            <person name="Duprat S."/>
            <person name="Brottier P."/>
            <person name="Coutanceau J.-P."/>
            <person name="Gouzy J."/>
            <person name="Parra G."/>
            <person name="Lardier G."/>
            <person name="Chapple C."/>
            <person name="McKernan K.J."/>
            <person name="McEwan P."/>
            <person name="Bosak S."/>
            <person name="Kellis M."/>
            <person name="Volff J.-N."/>
            <person name="Guigo R."/>
            <person name="Zody M.C."/>
            <person name="Mesirov J."/>
            <person name="Lindblad-Toh K."/>
            <person name="Birren B."/>
            <person name="Nusbaum C."/>
            <person name="Kahn D."/>
            <person name="Robinson-Rechavi M."/>
            <person name="Laudet V."/>
            <person name="Schachter V."/>
            <person name="Quetier F."/>
            <person name="Saurin W."/>
            <person name="Scarpelli C."/>
            <person name="Wincker P."/>
            <person name="Lander E.S."/>
            <person name="Weissenbach J."/>
            <person name="Roest Crollius H."/>
        </authorList>
    </citation>
    <scope>NUCLEOTIDE SEQUENCE [LARGE SCALE GENOMIC DNA]</scope>
</reference>
<evidence type="ECO:0000256" key="6">
    <source>
        <dbReference type="ARBA" id="ARBA00022737"/>
    </source>
</evidence>
<sequence length="55" mass="6282">QVVSLLCLADWMVNCLWRQRKDPDSYSIPYLTALGDLLGTALLSLVFLILWWVGD</sequence>
<dbReference type="Gene3D" id="1.10.357.20">
    <property type="entry name" value="SLC41 divalent cation transporters, integral membrane domain"/>
    <property type="match status" value="1"/>
</dbReference>
<evidence type="ECO:0000256" key="1">
    <source>
        <dbReference type="ARBA" id="ARBA00004651"/>
    </source>
</evidence>
<dbReference type="AlphaFoldDB" id="Q4RAU3"/>
<dbReference type="GO" id="GO:0008324">
    <property type="term" value="F:monoatomic cation transmembrane transporter activity"/>
    <property type="evidence" value="ECO:0007669"/>
    <property type="project" value="UniProtKB-UniRule"/>
</dbReference>
<evidence type="ECO:0000256" key="12">
    <source>
        <dbReference type="ARBA" id="ARBA00036173"/>
    </source>
</evidence>
<keyword evidence="6" id="KW-0677">Repeat</keyword>
<dbReference type="Pfam" id="PF01769">
    <property type="entry name" value="MgtE"/>
    <property type="match status" value="1"/>
</dbReference>
<dbReference type="InterPro" id="IPR045349">
    <property type="entry name" value="SLC41A1-3"/>
</dbReference>